<dbReference type="PANTHER" id="PTHR43432:SF3">
    <property type="entry name" value="SLR0285 PROTEIN"/>
    <property type="match status" value="1"/>
</dbReference>
<evidence type="ECO:0000256" key="3">
    <source>
        <dbReference type="ARBA" id="ARBA00023014"/>
    </source>
</evidence>
<dbReference type="EMBL" id="GQ412708">
    <property type="protein sequence ID" value="ACU26446.1"/>
    <property type="molecule type" value="Genomic_DNA"/>
</dbReference>
<reference evidence="4" key="1">
    <citation type="journal article" date="2009" name="Environ. Microbiol. Rep.">
        <title>Characterization of canthaxanthin biosynthesis genes from an uncultured marine bacterium.</title>
        <authorList>
            <person name="Maresca J.A."/>
            <person name="Braff J.C."/>
            <person name="Delong E.F."/>
        </authorList>
    </citation>
    <scope>NUCLEOTIDE SEQUENCE</scope>
</reference>
<dbReference type="InterPro" id="IPR040086">
    <property type="entry name" value="MJ0683-like"/>
</dbReference>
<protein>
    <submittedName>
        <fullName evidence="4">Uncharacterized protein</fullName>
    </submittedName>
</protein>
<dbReference type="AlphaFoldDB" id="C7FPE3"/>
<dbReference type="PANTHER" id="PTHR43432">
    <property type="entry name" value="SLR0285 PROTEIN"/>
    <property type="match status" value="1"/>
</dbReference>
<dbReference type="GO" id="GO:0046872">
    <property type="term" value="F:metal ion binding"/>
    <property type="evidence" value="ECO:0007669"/>
    <property type="project" value="UniProtKB-KW"/>
</dbReference>
<sequence length="219" mass="23643">MSARDLSGPALQAAEELLRGGQALTIKTRGGLEDAAGLVTLARRHPGRVKVDIAFFSVDPDQVQAWERGAASVESRVALARELQSAGAEVVATLGPLIPMVNDSERALSALGRTLRQAGLLVWSPSWVRYSPGLANQIRREVSRSKAKMLQGWFHMGATSGTPELPERVRQTILGRLHEVADRHGAHLVVCACTSRLGRGQCLDGPKQVSRRAQLELFG</sequence>
<accession>C7FPE3</accession>
<keyword evidence="3" id="KW-0411">Iron-sulfur</keyword>
<name>C7FPE3_9BACT</name>
<organism evidence="4">
    <name type="scientific">uncultured bacterium HF186_25m_18N5</name>
    <dbReference type="NCBI Taxonomy" id="662887"/>
    <lineage>
        <taxon>Bacteria</taxon>
        <taxon>environmental samples</taxon>
    </lineage>
</organism>
<dbReference type="Gene3D" id="3.80.30.30">
    <property type="match status" value="1"/>
</dbReference>
<dbReference type="GO" id="GO:0051536">
    <property type="term" value="F:iron-sulfur cluster binding"/>
    <property type="evidence" value="ECO:0007669"/>
    <property type="project" value="UniProtKB-KW"/>
</dbReference>
<evidence type="ECO:0000313" key="4">
    <source>
        <dbReference type="EMBL" id="ACU26446.1"/>
    </source>
</evidence>
<proteinExistence type="predicted"/>
<keyword evidence="2" id="KW-0408">Iron</keyword>
<keyword evidence="1" id="KW-0479">Metal-binding</keyword>
<evidence type="ECO:0000256" key="1">
    <source>
        <dbReference type="ARBA" id="ARBA00022723"/>
    </source>
</evidence>
<evidence type="ECO:0000256" key="2">
    <source>
        <dbReference type="ARBA" id="ARBA00023004"/>
    </source>
</evidence>